<feature type="compositionally biased region" description="Basic residues" evidence="1">
    <location>
        <begin position="465"/>
        <end position="475"/>
    </location>
</feature>
<feature type="region of interest" description="Disordered" evidence="1">
    <location>
        <begin position="435"/>
        <end position="553"/>
    </location>
</feature>
<feature type="compositionally biased region" description="Basic and acidic residues" evidence="1">
    <location>
        <begin position="229"/>
        <end position="239"/>
    </location>
</feature>
<sequence>MEIKGKSGELSNSFYLFSRQQCEGFENPLEKGKRNGDVIDGVICSQFRFGPKKKTSMGKWLRIVGIAGIKGKMGYVSVIGHEEKGKLGQLNWKAKKWEMGFCHEDREESGSTFNKGAEPNCGPNIVVGDETLSCEDPFTTTPQTTAATAARASSTSTPINTTNPSSIDLDPNPATANPVSVDPTTVDPNDIDVGELVRDDDEDYGSDVHEEVRELRAEKRTFQRRKRNERVQADTKEVPVSEAEPELGFDETETGKISVEGRLGGDEPYYPSFDADSFEIDEDECCDKDEHNSDADSYDFGWVNLPRKILAARHKTIITMLEEIRVKMMTMIGNLREFTNTWKCNFSPMALKVWQLKGIPCAHVMAAIYFKKCDHVDYIDSCYIAPSEIKNMPGRPGKLRRKEAGETKKSGKLPRTGLAMTCSNCNGIGHNKSGCPQNVQSSAREEPSGSGNGRGNTSSSGRGRQNIKFRQGKRQTKGEPPTKKGRGRPRKTPTAPPTPLTYPTLTASPLPTATSLPTTSKRGRPRKTPSAYLEHPAPPTSLPTTSKRGRGRGSEITIPYKISSIIGMGVFQAENGFKAFNILSTGATKVTRSADITGDIGFKPVLKASLNGKGNQQYQQENFKK</sequence>
<dbReference type="SMART" id="SM00384">
    <property type="entry name" value="AT_hook"/>
    <property type="match status" value="2"/>
</dbReference>
<proteinExistence type="predicted"/>
<feature type="region of interest" description="Disordered" evidence="1">
    <location>
        <begin position="132"/>
        <end position="173"/>
    </location>
</feature>
<dbReference type="AlphaFoldDB" id="A0A9J5ZEE7"/>
<feature type="region of interest" description="Disordered" evidence="1">
    <location>
        <begin position="226"/>
        <end position="248"/>
    </location>
</feature>
<gene>
    <name evidence="2" type="ORF">H5410_022538</name>
</gene>
<feature type="compositionally biased region" description="Low complexity" evidence="1">
    <location>
        <begin position="501"/>
        <end position="520"/>
    </location>
</feature>
<feature type="compositionally biased region" description="Low complexity" evidence="1">
    <location>
        <begin position="139"/>
        <end position="167"/>
    </location>
</feature>
<keyword evidence="3" id="KW-1185">Reference proteome</keyword>
<name>A0A9J5ZEE7_SOLCO</name>
<evidence type="ECO:0008006" key="4">
    <source>
        <dbReference type="Google" id="ProtNLM"/>
    </source>
</evidence>
<accession>A0A9J5ZEE7</accession>
<feature type="region of interest" description="Disordered" evidence="1">
    <location>
        <begin position="392"/>
        <end position="416"/>
    </location>
</feature>
<feature type="compositionally biased region" description="Low complexity" evidence="1">
    <location>
        <begin position="455"/>
        <end position="464"/>
    </location>
</feature>
<dbReference type="EMBL" id="JACXVP010000004">
    <property type="protein sequence ID" value="KAG5611257.1"/>
    <property type="molecule type" value="Genomic_DNA"/>
</dbReference>
<dbReference type="PANTHER" id="PTHR31973">
    <property type="entry name" value="POLYPROTEIN, PUTATIVE-RELATED"/>
    <property type="match status" value="1"/>
</dbReference>
<evidence type="ECO:0000313" key="2">
    <source>
        <dbReference type="EMBL" id="KAG5611257.1"/>
    </source>
</evidence>
<protein>
    <recommendedName>
        <fullName evidence="4">Zinc finger PMZ-type domain-containing protein</fullName>
    </recommendedName>
</protein>
<reference evidence="2 3" key="1">
    <citation type="submission" date="2020-09" db="EMBL/GenBank/DDBJ databases">
        <title>De no assembly of potato wild relative species, Solanum commersonii.</title>
        <authorList>
            <person name="Cho K."/>
        </authorList>
    </citation>
    <scope>NUCLEOTIDE SEQUENCE [LARGE SCALE GENOMIC DNA]</scope>
    <source>
        <strain evidence="2">LZ3.2</strain>
        <tissue evidence="2">Leaf</tissue>
    </source>
</reference>
<comment type="caution">
    <text evidence="2">The sequence shown here is derived from an EMBL/GenBank/DDBJ whole genome shotgun (WGS) entry which is preliminary data.</text>
</comment>
<dbReference type="Proteomes" id="UP000824120">
    <property type="component" value="Chromosome 4"/>
</dbReference>
<organism evidence="2 3">
    <name type="scientific">Solanum commersonii</name>
    <name type="common">Commerson's wild potato</name>
    <name type="synonym">Commerson's nightshade</name>
    <dbReference type="NCBI Taxonomy" id="4109"/>
    <lineage>
        <taxon>Eukaryota</taxon>
        <taxon>Viridiplantae</taxon>
        <taxon>Streptophyta</taxon>
        <taxon>Embryophyta</taxon>
        <taxon>Tracheophyta</taxon>
        <taxon>Spermatophyta</taxon>
        <taxon>Magnoliopsida</taxon>
        <taxon>eudicotyledons</taxon>
        <taxon>Gunneridae</taxon>
        <taxon>Pentapetalae</taxon>
        <taxon>asterids</taxon>
        <taxon>lamiids</taxon>
        <taxon>Solanales</taxon>
        <taxon>Solanaceae</taxon>
        <taxon>Solanoideae</taxon>
        <taxon>Solaneae</taxon>
        <taxon>Solanum</taxon>
    </lineage>
</organism>
<dbReference type="OrthoDB" id="1304465at2759"/>
<evidence type="ECO:0000313" key="3">
    <source>
        <dbReference type="Proteomes" id="UP000824120"/>
    </source>
</evidence>
<dbReference type="PRINTS" id="PR00929">
    <property type="entry name" value="ATHOOK"/>
</dbReference>
<dbReference type="InterPro" id="IPR017956">
    <property type="entry name" value="AT_hook_DNA-bd_motif"/>
</dbReference>
<dbReference type="PANTHER" id="PTHR31973:SF197">
    <property type="entry name" value="SWIM-TYPE DOMAIN-CONTAINING PROTEIN"/>
    <property type="match status" value="1"/>
</dbReference>
<dbReference type="GO" id="GO:0003677">
    <property type="term" value="F:DNA binding"/>
    <property type="evidence" value="ECO:0007669"/>
    <property type="project" value="InterPro"/>
</dbReference>
<evidence type="ECO:0000256" key="1">
    <source>
        <dbReference type="SAM" id="MobiDB-lite"/>
    </source>
</evidence>